<proteinExistence type="predicted"/>
<feature type="region of interest" description="Disordered" evidence="1">
    <location>
        <begin position="43"/>
        <end position="66"/>
    </location>
</feature>
<feature type="compositionally biased region" description="Pro residues" evidence="1">
    <location>
        <begin position="57"/>
        <end position="66"/>
    </location>
</feature>
<accession>A0A371D9C1</accession>
<name>A0A371D9C1_9APHY</name>
<evidence type="ECO:0000256" key="1">
    <source>
        <dbReference type="SAM" id="MobiDB-lite"/>
    </source>
</evidence>
<protein>
    <submittedName>
        <fullName evidence="2">Uncharacterized protein</fullName>
    </submittedName>
</protein>
<evidence type="ECO:0000313" key="3">
    <source>
        <dbReference type="Proteomes" id="UP000256964"/>
    </source>
</evidence>
<sequence length="116" mass="12699">MDGVGWWGTVIEMSLMDTMEAARAELGQQPTFARIHGSVCLDTPRPPPGSLERARSPTPPLFAPPSPLPSVTPRLYPWASVSNRGARISVAHIVMPAVNPAYRVTQARHALWLGRY</sequence>
<dbReference type="EMBL" id="KZ857407">
    <property type="protein sequence ID" value="RDX49112.1"/>
    <property type="molecule type" value="Genomic_DNA"/>
</dbReference>
<organism evidence="2 3">
    <name type="scientific">Lentinus brumalis</name>
    <dbReference type="NCBI Taxonomy" id="2498619"/>
    <lineage>
        <taxon>Eukaryota</taxon>
        <taxon>Fungi</taxon>
        <taxon>Dikarya</taxon>
        <taxon>Basidiomycota</taxon>
        <taxon>Agaricomycotina</taxon>
        <taxon>Agaricomycetes</taxon>
        <taxon>Polyporales</taxon>
        <taxon>Polyporaceae</taxon>
        <taxon>Lentinus</taxon>
    </lineage>
</organism>
<evidence type="ECO:0000313" key="2">
    <source>
        <dbReference type="EMBL" id="RDX49112.1"/>
    </source>
</evidence>
<keyword evidence="3" id="KW-1185">Reference proteome</keyword>
<dbReference type="AlphaFoldDB" id="A0A371D9C1"/>
<reference evidence="2 3" key="1">
    <citation type="journal article" date="2018" name="Biotechnol. Biofuels">
        <title>Integrative visual omics of the white-rot fungus Polyporus brumalis exposes the biotechnological potential of its oxidative enzymes for delignifying raw plant biomass.</title>
        <authorList>
            <person name="Miyauchi S."/>
            <person name="Rancon A."/>
            <person name="Drula E."/>
            <person name="Hage H."/>
            <person name="Chaduli D."/>
            <person name="Favel A."/>
            <person name="Grisel S."/>
            <person name="Henrissat B."/>
            <person name="Herpoel-Gimbert I."/>
            <person name="Ruiz-Duenas F.J."/>
            <person name="Chevret D."/>
            <person name="Hainaut M."/>
            <person name="Lin J."/>
            <person name="Wang M."/>
            <person name="Pangilinan J."/>
            <person name="Lipzen A."/>
            <person name="Lesage-Meessen L."/>
            <person name="Navarro D."/>
            <person name="Riley R."/>
            <person name="Grigoriev I.V."/>
            <person name="Zhou S."/>
            <person name="Raouche S."/>
            <person name="Rosso M.N."/>
        </authorList>
    </citation>
    <scope>NUCLEOTIDE SEQUENCE [LARGE SCALE GENOMIC DNA]</scope>
    <source>
        <strain evidence="2 3">BRFM 1820</strain>
    </source>
</reference>
<gene>
    <name evidence="2" type="ORF">OH76DRAFT_1483336</name>
</gene>
<dbReference type="Proteomes" id="UP000256964">
    <property type="component" value="Unassembled WGS sequence"/>
</dbReference>